<evidence type="ECO:0000256" key="6">
    <source>
        <dbReference type="ARBA" id="ARBA00022792"/>
    </source>
</evidence>
<keyword evidence="5" id="KW-0813">Transport</keyword>
<evidence type="ECO:0000256" key="4">
    <source>
        <dbReference type="ARBA" id="ARBA00020721"/>
    </source>
</evidence>
<comment type="caution">
    <text evidence="16">The sequence shown here is derived from an EMBL/GenBank/DDBJ whole genome shotgun (WGS) entry which is preliminary data.</text>
</comment>
<dbReference type="EMBL" id="JAANIT010000676">
    <property type="protein sequence ID" value="KAG1545395.1"/>
    <property type="molecule type" value="Genomic_DNA"/>
</dbReference>
<evidence type="ECO:0000313" key="16">
    <source>
        <dbReference type="EMBL" id="KAG1545395.1"/>
    </source>
</evidence>
<evidence type="ECO:0000256" key="13">
    <source>
        <dbReference type="SAM" id="MobiDB-lite"/>
    </source>
</evidence>
<evidence type="ECO:0000256" key="8">
    <source>
        <dbReference type="ARBA" id="ARBA00023010"/>
    </source>
</evidence>
<comment type="subcellular location">
    <subcellularLocation>
        <location evidence="1">Mitochondrion inner membrane</location>
        <topology evidence="1">Peripheral membrane protein</topology>
    </subcellularLocation>
</comment>
<keyword evidence="10" id="KW-0472">Membrane</keyword>
<evidence type="ECO:0000256" key="7">
    <source>
        <dbReference type="ARBA" id="ARBA00022927"/>
    </source>
</evidence>
<evidence type="ECO:0000256" key="14">
    <source>
        <dbReference type="SAM" id="SignalP"/>
    </source>
</evidence>
<keyword evidence="8" id="KW-0811">Translocation</keyword>
<comment type="similarity">
    <text evidence="2">Belongs to the TIM16/PAM16 family.</text>
</comment>
<reference evidence="16" key="1">
    <citation type="journal article" date="2020" name="Microb. Genom.">
        <title>Genetic diversity of clinical and environmental Mucorales isolates obtained from an investigation of mucormycosis cases among solid organ transplant recipients.</title>
        <authorList>
            <person name="Nguyen M.H."/>
            <person name="Kaul D."/>
            <person name="Muto C."/>
            <person name="Cheng S.J."/>
            <person name="Richter R.A."/>
            <person name="Bruno V.M."/>
            <person name="Liu G."/>
            <person name="Beyhan S."/>
            <person name="Sundermann A.J."/>
            <person name="Mounaud S."/>
            <person name="Pasculle A.W."/>
            <person name="Nierman W.C."/>
            <person name="Driscoll E."/>
            <person name="Cumbie R."/>
            <person name="Clancy C.J."/>
            <person name="Dupont C.L."/>
        </authorList>
    </citation>
    <scope>NUCLEOTIDE SEQUENCE</scope>
    <source>
        <strain evidence="15">GL11</strain>
        <strain evidence="16">GL16</strain>
    </source>
</reference>
<dbReference type="PANTHER" id="PTHR12388:SF0">
    <property type="entry name" value="MITOCHONDRIAL IMPORT INNER MEMBRANE TRANSLOCASE SUBUNIT TIM16"/>
    <property type="match status" value="1"/>
</dbReference>
<organism evidence="16 18">
    <name type="scientific">Rhizopus oryzae</name>
    <name type="common">Mucormycosis agent</name>
    <name type="synonym">Rhizopus arrhizus var. delemar</name>
    <dbReference type="NCBI Taxonomy" id="64495"/>
    <lineage>
        <taxon>Eukaryota</taxon>
        <taxon>Fungi</taxon>
        <taxon>Fungi incertae sedis</taxon>
        <taxon>Mucoromycota</taxon>
        <taxon>Mucoromycotina</taxon>
        <taxon>Mucoromycetes</taxon>
        <taxon>Mucorales</taxon>
        <taxon>Mucorineae</taxon>
        <taxon>Rhizopodaceae</taxon>
        <taxon>Rhizopus</taxon>
    </lineage>
</organism>
<dbReference type="Proteomes" id="UP000717996">
    <property type="component" value="Unassembled WGS sequence"/>
</dbReference>
<evidence type="ECO:0000256" key="1">
    <source>
        <dbReference type="ARBA" id="ARBA00004637"/>
    </source>
</evidence>
<dbReference type="Gene3D" id="1.10.287.110">
    <property type="entry name" value="DnaJ domain"/>
    <property type="match status" value="1"/>
</dbReference>
<dbReference type="Pfam" id="PF03656">
    <property type="entry name" value="Pam16"/>
    <property type="match status" value="1"/>
</dbReference>
<keyword evidence="9" id="KW-0496">Mitochondrion</keyword>
<keyword evidence="14" id="KW-0732">Signal</keyword>
<evidence type="ECO:0000256" key="10">
    <source>
        <dbReference type="ARBA" id="ARBA00023136"/>
    </source>
</evidence>
<name>A0A9P6YDY0_RHIOR</name>
<keyword evidence="17" id="KW-1185">Reference proteome</keyword>
<evidence type="ECO:0000256" key="11">
    <source>
        <dbReference type="ARBA" id="ARBA00030422"/>
    </source>
</evidence>
<feature type="signal peptide" evidence="14">
    <location>
        <begin position="1"/>
        <end position="20"/>
    </location>
</feature>
<dbReference type="InterPro" id="IPR036869">
    <property type="entry name" value="J_dom_sf"/>
</dbReference>
<evidence type="ECO:0000256" key="2">
    <source>
        <dbReference type="ARBA" id="ARBA00008817"/>
    </source>
</evidence>
<evidence type="ECO:0000313" key="18">
    <source>
        <dbReference type="Proteomes" id="UP000717996"/>
    </source>
</evidence>
<proteinExistence type="inferred from homology"/>
<sequence length="146" mass="15324">MSARIIAQIVVSLGSVVTRAFVAAYKQAAANAAKNGGNPAASGGRTGTKEAVLDALTRKTGMSMEEACQILNVTKEADFSKITKSYDHLFSANDPAKGGSFYIQSKVVRAKERFEMEKAQELKAKATEDAAAAAAKEAEAKTPPPS</sequence>
<dbReference type="GO" id="GO:0030150">
    <property type="term" value="P:protein import into mitochondrial matrix"/>
    <property type="evidence" value="ECO:0007669"/>
    <property type="project" value="InterPro"/>
</dbReference>
<evidence type="ECO:0000313" key="17">
    <source>
        <dbReference type="Proteomes" id="UP000716291"/>
    </source>
</evidence>
<gene>
    <name evidence="16" type="ORF">G6F51_005493</name>
    <name evidence="15" type="ORF">G6F64_002030</name>
</gene>
<evidence type="ECO:0000256" key="5">
    <source>
        <dbReference type="ARBA" id="ARBA00022448"/>
    </source>
</evidence>
<protein>
    <recommendedName>
        <fullName evidence="4">Mitochondrial import inner membrane translocase subunit TIM16</fullName>
    </recommendedName>
    <alternativeName>
        <fullName evidence="3">Mitochondrial import inner membrane translocase subunit tim16</fullName>
    </alternativeName>
    <alternativeName>
        <fullName evidence="11 12">Presequence translocated-associated motor subunit PAM16</fullName>
    </alternativeName>
</protein>
<feature type="chain" id="PRO_5040653578" description="Mitochondrial import inner membrane translocase subunit TIM16" evidence="14">
    <location>
        <begin position="21"/>
        <end position="146"/>
    </location>
</feature>
<accession>A0A9P6YDY0</accession>
<keyword evidence="6" id="KW-0999">Mitochondrion inner membrane</keyword>
<evidence type="ECO:0000256" key="3">
    <source>
        <dbReference type="ARBA" id="ARBA00013571"/>
    </source>
</evidence>
<dbReference type="PANTHER" id="PTHR12388">
    <property type="entry name" value="MITOCHONDRIA ASSOCIATED GRANULOCYTE MACROPHAGE CSF SIGNALING MOLECULE"/>
    <property type="match status" value="1"/>
</dbReference>
<evidence type="ECO:0000256" key="12">
    <source>
        <dbReference type="ARBA" id="ARBA00031407"/>
    </source>
</evidence>
<dbReference type="GO" id="GO:0005744">
    <property type="term" value="C:TIM23 mitochondrial import inner membrane translocase complex"/>
    <property type="evidence" value="ECO:0007669"/>
    <property type="project" value="InterPro"/>
</dbReference>
<dbReference type="OrthoDB" id="10262892at2759"/>
<dbReference type="Proteomes" id="UP000716291">
    <property type="component" value="Unassembled WGS sequence"/>
</dbReference>
<evidence type="ECO:0000256" key="9">
    <source>
        <dbReference type="ARBA" id="ARBA00023128"/>
    </source>
</evidence>
<evidence type="ECO:0000313" key="15">
    <source>
        <dbReference type="EMBL" id="KAG1313714.1"/>
    </source>
</evidence>
<feature type="region of interest" description="Disordered" evidence="13">
    <location>
        <begin position="122"/>
        <end position="146"/>
    </location>
</feature>
<dbReference type="InterPro" id="IPR005341">
    <property type="entry name" value="Tim16"/>
</dbReference>
<keyword evidence="7" id="KW-0653">Protein transport</keyword>
<dbReference type="FunFam" id="1.10.287.110:FF:000006">
    <property type="entry name" value="Import inner membrane translocase subunit TIM16"/>
    <property type="match status" value="1"/>
</dbReference>
<dbReference type="AlphaFoldDB" id="A0A9P6YDY0"/>
<dbReference type="EMBL" id="JAANQT010000169">
    <property type="protein sequence ID" value="KAG1313714.1"/>
    <property type="molecule type" value="Genomic_DNA"/>
</dbReference>